<dbReference type="AlphaFoldDB" id="A0A0P1BL18"/>
<keyword evidence="2" id="KW-1185">Reference proteome</keyword>
<sequence>MVRPSHKMTMLLYHSSSCVTPRNLRKRPFFGRQLSSARASAGLAAVFEDCHDYCRGEYDNNSVLYNR</sequence>
<name>A0A0P1BL18_9BASI</name>
<dbReference type="EMBL" id="CCYA01000253">
    <property type="protein sequence ID" value="CEH16920.1"/>
    <property type="molecule type" value="Genomic_DNA"/>
</dbReference>
<proteinExistence type="predicted"/>
<accession>A0A0P1BL18</accession>
<evidence type="ECO:0000313" key="1">
    <source>
        <dbReference type="EMBL" id="CEH16920.1"/>
    </source>
</evidence>
<reference evidence="1 2" key="1">
    <citation type="submission" date="2014-09" db="EMBL/GenBank/DDBJ databases">
        <authorList>
            <person name="Magalhaes I.L.F."/>
            <person name="Oliveira U."/>
            <person name="Santos F.R."/>
            <person name="Vidigal T.H.D.A."/>
            <person name="Brescovit A.D."/>
            <person name="Santos A.J."/>
        </authorList>
    </citation>
    <scope>NUCLEOTIDE SEQUENCE [LARGE SCALE GENOMIC DNA]</scope>
</reference>
<evidence type="ECO:0000313" key="2">
    <source>
        <dbReference type="Proteomes" id="UP000054845"/>
    </source>
</evidence>
<dbReference type="Proteomes" id="UP000054845">
    <property type="component" value="Unassembled WGS sequence"/>
</dbReference>
<organism evidence="1 2">
    <name type="scientific">Ceraceosorus bombacis</name>
    <dbReference type="NCBI Taxonomy" id="401625"/>
    <lineage>
        <taxon>Eukaryota</taxon>
        <taxon>Fungi</taxon>
        <taxon>Dikarya</taxon>
        <taxon>Basidiomycota</taxon>
        <taxon>Ustilaginomycotina</taxon>
        <taxon>Exobasidiomycetes</taxon>
        <taxon>Ceraceosorales</taxon>
        <taxon>Ceraceosoraceae</taxon>
        <taxon>Ceraceosorus</taxon>
    </lineage>
</organism>
<protein>
    <submittedName>
        <fullName evidence="1">Uncharacterized protein</fullName>
    </submittedName>
</protein>